<reference evidence="2 4" key="5">
    <citation type="journal article" date="2002" name="Genome Biol.">
        <title>Heterochromatic sequences in a Drosophila whole-genome shotgun assembly.</title>
        <authorList>
            <person name="Hoskins R.A."/>
            <person name="Smith C.D."/>
            <person name="Carlson J.W."/>
            <person name="Carvalho A.B."/>
            <person name="Halpern A."/>
            <person name="Kaminker J.S."/>
            <person name="Kennedy C."/>
            <person name="Mungall C.J."/>
            <person name="Sullivan B.A."/>
            <person name="Sutton G.G."/>
            <person name="Yasuhara J.C."/>
            <person name="Wakimoto B.T."/>
            <person name="Myers E.W."/>
            <person name="Celniker S.E."/>
            <person name="Rubin G.M."/>
            <person name="Karpen G.H."/>
        </authorList>
    </citation>
    <scope>NUCLEOTIDE SEQUENCE [LARGE SCALE GENOMIC DNA]</scope>
    <source>
        <strain evidence="4">Berkeley</strain>
    </source>
</reference>
<reference evidence="2 4" key="9">
    <citation type="journal article" date="2015" name="G3 (Bethesda)">
        <title>Gene Model Annotations for Drosophila melanogaster: Impact of High-Throughput Data.</title>
        <authorList>
            <consortium name="FlyBase Consortium"/>
            <person name="Matthews B.B."/>
            <person name="Dos Santos G."/>
            <person name="Crosby M.A."/>
            <person name="Emmert D.B."/>
            <person name="St Pierre S.E."/>
            <person name="Gramates L.S."/>
            <person name="Zhou P."/>
            <person name="Schroeder A.J."/>
            <person name="Falls K."/>
            <person name="Strelets V."/>
            <person name="Russo S.M."/>
            <person name="Gelbart W.M."/>
            <person name="null"/>
        </authorList>
    </citation>
    <scope>NUCLEOTIDE SEQUENCE [LARGE SCALE GENOMIC DNA]</scope>
    <source>
        <strain evidence="4">Berkeley</strain>
    </source>
</reference>
<dbReference type="EMBL" id="AE014134">
    <property type="protein sequence ID" value="QJC20901.1"/>
    <property type="molecule type" value="Genomic_DNA"/>
</dbReference>
<dbReference type="AlphaFoldDB" id="A0A6H2EJX8"/>
<dbReference type="SMR" id="A0A6H2EJX8"/>
<sequence length="55" mass="6035">MTGPQTIVVYGLIAILVIIIVIISIILLVGLYIHDPNRITTNETTTEEALTTLWA</sequence>
<reference evidence="2 4" key="6">
    <citation type="journal article" date="2005" name="PLoS Comput. Biol.">
        <title>Combined evidence annotation of transposable elements in genome sequences.</title>
        <authorList>
            <person name="Quesneville H."/>
            <person name="Bergman C.M."/>
            <person name="Andrieu O."/>
            <person name="Autard D."/>
            <person name="Nouaud D."/>
            <person name="Ashburner M."/>
            <person name="Anxolabehere D."/>
        </authorList>
    </citation>
    <scope>NUCLEOTIDE SEQUENCE [LARGE SCALE GENOMIC DNA]</scope>
    <source>
        <strain evidence="4">Berkeley</strain>
    </source>
</reference>
<dbReference type="AGR" id="FB:FBgn0263585"/>
<evidence type="ECO:0000313" key="4">
    <source>
        <dbReference type="Proteomes" id="UP000000803"/>
    </source>
</evidence>
<accession>A0A6H2EJX8</accession>
<reference evidence="2 4" key="4">
    <citation type="journal article" date="2002" name="Genome Biol.">
        <title>The transposable elements of the Drosophila melanogaster euchromatin: a genomics perspective.</title>
        <authorList>
            <person name="Kaminker J.S."/>
            <person name="Bergman C.M."/>
            <person name="Kronmiller B."/>
            <person name="Carlson J."/>
            <person name="Svirskas R."/>
            <person name="Patel S."/>
            <person name="Frise E."/>
            <person name="Wheeler D.A."/>
            <person name="Lewis S.E."/>
            <person name="Rubin G.M."/>
            <person name="Ashburner M."/>
            <person name="Celniker S.E."/>
        </authorList>
    </citation>
    <scope>NUCLEOTIDE SEQUENCE [LARGE SCALE GENOMIC DNA]</scope>
    <source>
        <strain evidence="4">Berkeley</strain>
    </source>
</reference>
<evidence type="ECO:0000313" key="3">
    <source>
        <dbReference type="FlyBase" id="FBgn0263585"/>
    </source>
</evidence>
<keyword evidence="1" id="KW-0812">Transmembrane</keyword>
<dbReference type="Proteomes" id="UP000000803">
    <property type="component" value="Chromosome 2L"/>
</dbReference>
<gene>
    <name evidence="2" type="primary">Dmel\CG43610</name>
    <name evidence="2" type="synonym">CR43610</name>
    <name evidence="2" type="synonym">lincRNA.59</name>
    <name evidence="2" type="synonym">lncRNA:CR43610</name>
    <name evidence="2 3" type="ORF">CG43610</name>
    <name evidence="2" type="ORF">Dmel_CG43610</name>
</gene>
<organism evidence="2 4">
    <name type="scientific">Drosophila melanogaster</name>
    <name type="common">Fruit fly</name>
    <dbReference type="NCBI Taxonomy" id="7227"/>
    <lineage>
        <taxon>Eukaryota</taxon>
        <taxon>Metazoa</taxon>
        <taxon>Ecdysozoa</taxon>
        <taxon>Arthropoda</taxon>
        <taxon>Hexapoda</taxon>
        <taxon>Insecta</taxon>
        <taxon>Pterygota</taxon>
        <taxon>Neoptera</taxon>
        <taxon>Endopterygota</taxon>
        <taxon>Diptera</taxon>
        <taxon>Brachycera</taxon>
        <taxon>Muscomorpha</taxon>
        <taxon>Ephydroidea</taxon>
        <taxon>Drosophilidae</taxon>
        <taxon>Drosophila</taxon>
        <taxon>Sophophora</taxon>
    </lineage>
</organism>
<reference evidence="2 4" key="8">
    <citation type="journal article" date="2007" name="Science">
        <title>Sequence finishing and mapping of Drosophila melanogaster heterochromatin.</title>
        <authorList>
            <person name="Hoskins R.A."/>
            <person name="Carlson J.W."/>
            <person name="Kennedy C."/>
            <person name="Acevedo D."/>
            <person name="Evans-Holm M."/>
            <person name="Frise E."/>
            <person name="Wan K.H."/>
            <person name="Park S."/>
            <person name="Mendez-Lago M."/>
            <person name="Rossi F."/>
            <person name="Villasante A."/>
            <person name="Dimitri P."/>
            <person name="Karpen G.H."/>
            <person name="Celniker S.E."/>
        </authorList>
    </citation>
    <scope>NUCLEOTIDE SEQUENCE [LARGE SCALE GENOMIC DNA]</scope>
    <source>
        <strain evidence="4">Berkeley</strain>
    </source>
</reference>
<reference evidence="2 4" key="3">
    <citation type="journal article" date="2002" name="Genome Biol.">
        <title>Annotation of the Drosophila melanogaster euchromatic genome: a systematic review.</title>
        <authorList>
            <person name="Misra S."/>
            <person name="Crosby M.A."/>
            <person name="Mungall C.J."/>
            <person name="Matthews B.B."/>
            <person name="Campbell K.S."/>
            <person name="Hradecky P."/>
            <person name="Huang Y."/>
            <person name="Kaminker J.S."/>
            <person name="Millburn G.H."/>
            <person name="Prochnik S.E."/>
            <person name="Smith C.D."/>
            <person name="Tupy J.L."/>
            <person name="Whitfied E.J."/>
            <person name="Bayraktaroglu L."/>
            <person name="Berman B.P."/>
            <person name="Bettencourt B.R."/>
            <person name="Celniker S.E."/>
            <person name="de Grey A.D."/>
            <person name="Drysdale R.A."/>
            <person name="Harris N.L."/>
            <person name="Richter J."/>
            <person name="Russo S."/>
            <person name="Schroeder A.J."/>
            <person name="Shu S.Q."/>
            <person name="Stapleton M."/>
            <person name="Yamada C."/>
            <person name="Ashburner M."/>
            <person name="Gelbart W.M."/>
            <person name="Rubin G.M."/>
            <person name="Lewis S.E."/>
        </authorList>
    </citation>
    <scope>GENOME REANNOTATION</scope>
    <source>
        <strain evidence="4">Berkeley</strain>
    </source>
</reference>
<evidence type="ECO:0000313" key="2">
    <source>
        <dbReference type="EMBL" id="QJC20901.1"/>
    </source>
</evidence>
<protein>
    <submittedName>
        <fullName evidence="2">Uncharacterized protein</fullName>
    </submittedName>
</protein>
<reference evidence="2 4" key="10">
    <citation type="journal article" date="2015" name="G3 (Bethesda)">
        <title>Gene Model Annotations for Drosophila melanogaster: The Rule-Benders.</title>
        <authorList>
            <consortium name="FlyBase Consortium"/>
            <person name="Crosby M.A."/>
            <person name="Gramates L.S."/>
            <person name="Dos Santos G."/>
            <person name="Matthews B.B."/>
            <person name="St Pierre S.E."/>
            <person name="Zhou P."/>
            <person name="Schroeder A.J."/>
            <person name="Falls K."/>
            <person name="Emmert D.B."/>
            <person name="Russo S.M."/>
            <person name="Gelbart W.M."/>
            <person name="null"/>
        </authorList>
    </citation>
    <scope>NUCLEOTIDE SEQUENCE [LARGE SCALE GENOMIC DNA]</scope>
    <source>
        <strain evidence="4">Berkeley</strain>
    </source>
</reference>
<reference evidence="2 4" key="2">
    <citation type="journal article" date="2002" name="Genome Biol.">
        <title>Finishing a whole-genome shotgun: release 3 of the Drosophila melanogaster euchromatic genome sequence.</title>
        <authorList>
            <person name="Celniker S.E."/>
            <person name="Wheeler D.A."/>
            <person name="Kronmiller B."/>
            <person name="Carlson J.W."/>
            <person name="Halpern A."/>
            <person name="Patel S."/>
            <person name="Adams M."/>
            <person name="Champe M."/>
            <person name="Dugan S.P."/>
            <person name="Frise E."/>
            <person name="Hodgson A."/>
            <person name="George R.A."/>
            <person name="Hoskins R.A."/>
            <person name="Laverty T."/>
            <person name="Muzny D.M."/>
            <person name="Nelson C.R."/>
            <person name="Pacleb J.M."/>
            <person name="Park S."/>
            <person name="Pfeiffer B.D."/>
            <person name="Richards S."/>
            <person name="Sodergren E.J."/>
            <person name="Svirskas R."/>
            <person name="Tabor P.E."/>
            <person name="Wan K."/>
            <person name="Stapleton M."/>
            <person name="Sutton G.G."/>
            <person name="Venter C."/>
            <person name="Weinstock G."/>
            <person name="Scherer S.E."/>
            <person name="Myers E.W."/>
            <person name="Gibbs R.A."/>
            <person name="Rubin G.M."/>
        </authorList>
    </citation>
    <scope>NUCLEOTIDE SEQUENCE [LARGE SCALE GENOMIC DNA]</scope>
    <source>
        <strain evidence="4">Berkeley</strain>
    </source>
</reference>
<feature type="transmembrane region" description="Helical" evidence="1">
    <location>
        <begin position="7"/>
        <end position="33"/>
    </location>
</feature>
<proteinExistence type="predicted"/>
<dbReference type="Bgee" id="FBgn0263585">
    <property type="expression patterns" value="Expressed in cortex associated CNS glial cell (Drosophila) in post-embryonic organism and 25 other cell types or tissues"/>
</dbReference>
<dbReference type="VEuPathDB" id="VectorBase:FBgn0263585"/>
<keyword evidence="1" id="KW-0472">Membrane</keyword>
<reference evidence="2 4" key="1">
    <citation type="journal article" date="2000" name="Science">
        <title>The genome sequence of Drosophila melanogaster.</title>
        <authorList>
            <person name="Adams M.D."/>
            <person name="Celniker S.E."/>
            <person name="Holt R.A."/>
            <person name="Evans C.A."/>
            <person name="Gocayne J.D."/>
            <person name="Amanatides P.G."/>
            <person name="Scherer S.E."/>
            <person name="Li P.W."/>
            <person name="Hoskins R.A."/>
            <person name="Galle R.F."/>
            <person name="George R.A."/>
            <person name="Lewis S.E."/>
            <person name="Richards S."/>
            <person name="Ashburner M."/>
            <person name="Henderson S.N."/>
            <person name="Sutton G.G."/>
            <person name="Wortman J.R."/>
            <person name="Yandell M.D."/>
            <person name="Zhang Q."/>
            <person name="Chen L.X."/>
            <person name="Brandon R.C."/>
            <person name="Rogers Y.H."/>
            <person name="Blazej R.G."/>
            <person name="Champe M."/>
            <person name="Pfeiffer B.D."/>
            <person name="Wan K.H."/>
            <person name="Doyle C."/>
            <person name="Baxter E.G."/>
            <person name="Helt G."/>
            <person name="Nelson C.R."/>
            <person name="Gabor G.L."/>
            <person name="Abril J.F."/>
            <person name="Agbayani A."/>
            <person name="An H.J."/>
            <person name="Andrews-Pfannkoch C."/>
            <person name="Baldwin D."/>
            <person name="Ballew R.M."/>
            <person name="Basu A."/>
            <person name="Baxendale J."/>
            <person name="Bayraktaroglu L."/>
            <person name="Beasley E.M."/>
            <person name="Beeson K.Y."/>
            <person name="Benos P.V."/>
            <person name="Berman B.P."/>
            <person name="Bhandari D."/>
            <person name="Bolshakov S."/>
            <person name="Borkova D."/>
            <person name="Botchan M.R."/>
            <person name="Bouck J."/>
            <person name="Brokstein P."/>
            <person name="Brottier P."/>
            <person name="Burtis K.C."/>
            <person name="Busam D.A."/>
            <person name="Butler H."/>
            <person name="Cadieu E."/>
            <person name="Center A."/>
            <person name="Chandra I."/>
            <person name="Cherry J.M."/>
            <person name="Cawley S."/>
            <person name="Dahlke C."/>
            <person name="Davenport L.B."/>
            <person name="Davies P."/>
            <person name="de Pablos B."/>
            <person name="Delcher A."/>
            <person name="Deng Z."/>
            <person name="Mays A.D."/>
            <person name="Dew I."/>
            <person name="Dietz S.M."/>
            <person name="Dodson K."/>
            <person name="Doup L.E."/>
            <person name="Downes M."/>
            <person name="Dugan-Rocha S."/>
            <person name="Dunkov B.C."/>
            <person name="Dunn P."/>
            <person name="Durbin K.J."/>
            <person name="Evangelista C.C."/>
            <person name="Ferraz C."/>
            <person name="Ferriera S."/>
            <person name="Fleischmann W."/>
            <person name="Fosler C."/>
            <person name="Gabrielian A.E."/>
            <person name="Garg N.S."/>
            <person name="Gelbart W.M."/>
            <person name="Glasser K."/>
            <person name="Glodek A."/>
            <person name="Gong F."/>
            <person name="Gorrell J.H."/>
            <person name="Gu Z."/>
            <person name="Guan P."/>
            <person name="Harris M."/>
            <person name="Harris N.L."/>
            <person name="Harvey D."/>
            <person name="Heiman T.J."/>
            <person name="Hernandez J.R."/>
            <person name="Houck J."/>
            <person name="Hostin D."/>
            <person name="Houston K.A."/>
            <person name="Howland T.J."/>
            <person name="Wei M.H."/>
            <person name="Ibegwam C."/>
            <person name="Jalali M."/>
            <person name="Kalush F."/>
            <person name="Karpen G.H."/>
            <person name="Ke Z."/>
            <person name="Kennison J.A."/>
            <person name="Ketchum K.A."/>
            <person name="Kimmel B.E."/>
            <person name="Kodira C.D."/>
            <person name="Kraft C."/>
            <person name="Kravitz S."/>
            <person name="Kulp D."/>
            <person name="Lai Z."/>
            <person name="Lasko P."/>
            <person name="Lei Y."/>
            <person name="Levitsky A.A."/>
            <person name="Li J."/>
            <person name="Li Z."/>
            <person name="Liang Y."/>
            <person name="Lin X."/>
            <person name="Liu X."/>
            <person name="Mattei B."/>
            <person name="McIntosh T.C."/>
            <person name="McLeod M.P."/>
            <person name="McPherson D."/>
            <person name="Merkulov G."/>
            <person name="Milshina N.V."/>
            <person name="Mobarry C."/>
            <person name="Morris J."/>
            <person name="Moshrefi A."/>
            <person name="Mount S.M."/>
            <person name="Moy M."/>
            <person name="Murphy B."/>
            <person name="Murphy L."/>
            <person name="Muzny D.M."/>
            <person name="Nelson D.L."/>
            <person name="Nelson D.R."/>
            <person name="Nelson K.A."/>
            <person name="Nixon K."/>
            <person name="Nusskern D.R."/>
            <person name="Pacleb J.M."/>
            <person name="Palazzolo M."/>
            <person name="Pittman G.S."/>
            <person name="Pan S."/>
            <person name="Pollard J."/>
            <person name="Puri V."/>
            <person name="Reese M.G."/>
            <person name="Reinert K."/>
            <person name="Remington K."/>
            <person name="Saunders R.D."/>
            <person name="Scheeler F."/>
            <person name="Shen H."/>
            <person name="Shue B.C."/>
            <person name="Siden-Kiamos I."/>
            <person name="Simpson M."/>
            <person name="Skupski M.P."/>
            <person name="Smith T."/>
            <person name="Spier E."/>
            <person name="Spradling A.C."/>
            <person name="Stapleton M."/>
            <person name="Strong R."/>
            <person name="Sun E."/>
            <person name="Svirskas R."/>
            <person name="Tector C."/>
            <person name="Turner R."/>
            <person name="Venter E."/>
            <person name="Wang A.H."/>
            <person name="Wang X."/>
            <person name="Wang Z.Y."/>
            <person name="Wassarman D.A."/>
            <person name="Weinstock G.M."/>
            <person name="Weissenbach J."/>
            <person name="Williams S.M."/>
            <person name="WoodageT"/>
            <person name="Worley K.C."/>
            <person name="Wu D."/>
            <person name="Yang S."/>
            <person name="Yao Q.A."/>
            <person name="Ye J."/>
            <person name="Yeh R.F."/>
            <person name="Zaveri J.S."/>
            <person name="Zhan M."/>
            <person name="Zhang G."/>
            <person name="Zhao Q."/>
            <person name="Zheng L."/>
            <person name="Zheng X.H."/>
            <person name="Zhong F.N."/>
            <person name="Zhong W."/>
            <person name="Zhou X."/>
            <person name="Zhu S."/>
            <person name="Zhu X."/>
            <person name="Smith H.O."/>
            <person name="Gibbs R.A."/>
            <person name="Myers E.W."/>
            <person name="Rubin G.M."/>
            <person name="Venter J.C."/>
        </authorList>
    </citation>
    <scope>NUCLEOTIDE SEQUENCE [LARGE SCALE GENOMIC DNA]</scope>
    <source>
        <strain evidence="4">Berkeley</strain>
    </source>
</reference>
<dbReference type="FlyBase" id="FBgn0263585">
    <property type="gene designation" value="CG43610"/>
</dbReference>
<reference evidence="2 4" key="11">
    <citation type="journal article" date="2015" name="Genome Res.">
        <title>The Release 6 reference sequence of the Drosophila melanogaster genome.</title>
        <authorList>
            <person name="Hoskins R.A."/>
            <person name="Carlson J.W."/>
            <person name="Wan K.H."/>
            <person name="Park S."/>
            <person name="Mendez I."/>
            <person name="Galle S.E."/>
            <person name="Booth B.W."/>
            <person name="Pfeiffer B.D."/>
            <person name="George R.A."/>
            <person name="Svirskas R."/>
            <person name="Krzywinski M."/>
            <person name="Schein J."/>
            <person name="Accardo M.C."/>
            <person name="Damia E."/>
            <person name="Messina G."/>
            <person name="Mendez-Lago M."/>
            <person name="de Pablos B."/>
            <person name="Demakova O.V."/>
            <person name="Andreyeva E.N."/>
            <person name="Boldyreva L.V."/>
            <person name="Marra M."/>
            <person name="Carvalho A.B."/>
            <person name="Dimitri P."/>
            <person name="Villasante A."/>
            <person name="Zhimulev I.F."/>
            <person name="Rubin G.M."/>
            <person name="Karpen G.H."/>
            <person name="Celniker S.E."/>
        </authorList>
    </citation>
    <scope>NUCLEOTIDE SEQUENCE [LARGE SCALE GENOMIC DNA]</scope>
    <source>
        <strain evidence="4">Berkeley</strain>
    </source>
</reference>
<dbReference type="InParanoid" id="A0A6H2EJX8"/>
<name>A0A6H2EJX8_DROME</name>
<keyword evidence="4" id="KW-1185">Reference proteome</keyword>
<evidence type="ECO:0000256" key="1">
    <source>
        <dbReference type="SAM" id="Phobius"/>
    </source>
</evidence>
<keyword evidence="1" id="KW-1133">Transmembrane helix</keyword>
<reference evidence="2 4" key="7">
    <citation type="journal article" date="2007" name="Science">
        <title>The Release 5.1 annotation of Drosophila melanogaster heterochromatin.</title>
        <authorList>
            <person name="Smith C.D."/>
            <person name="Shu S."/>
            <person name="Mungall C.J."/>
            <person name="Karpen G.H."/>
        </authorList>
    </citation>
    <scope>NUCLEOTIDE SEQUENCE [LARGE SCALE GENOMIC DNA]</scope>
    <source>
        <strain evidence="4">Berkeley</strain>
    </source>
</reference>